<evidence type="ECO:0000256" key="1">
    <source>
        <dbReference type="ARBA" id="ARBA00005771"/>
    </source>
</evidence>
<dbReference type="AlphaFoldDB" id="A0AAQ3X3Y5"/>
<keyword evidence="6" id="KW-1185">Reference proteome</keyword>
<dbReference type="Pfam" id="PF00685">
    <property type="entry name" value="Sulfotransfer_1"/>
    <property type="match status" value="1"/>
</dbReference>
<reference evidence="5 6" key="1">
    <citation type="submission" date="2024-02" db="EMBL/GenBank/DDBJ databases">
        <title>High-quality chromosome-scale genome assembly of Pensacola bahiagrass (Paspalum notatum Flugge var. saurae).</title>
        <authorList>
            <person name="Vega J.M."/>
            <person name="Podio M."/>
            <person name="Orjuela J."/>
            <person name="Siena L.A."/>
            <person name="Pessino S.C."/>
            <person name="Combes M.C."/>
            <person name="Mariac C."/>
            <person name="Albertini E."/>
            <person name="Pupilli F."/>
            <person name="Ortiz J.P.A."/>
            <person name="Leblanc O."/>
        </authorList>
    </citation>
    <scope>NUCLEOTIDE SEQUENCE [LARGE SCALE GENOMIC DNA]</scope>
    <source>
        <strain evidence="5">R1</strain>
        <tissue evidence="5">Leaf</tissue>
    </source>
</reference>
<comment type="similarity">
    <text evidence="1 3">Belongs to the sulfotransferase 1 family.</text>
</comment>
<evidence type="ECO:0000313" key="5">
    <source>
        <dbReference type="EMBL" id="WVZ83500.1"/>
    </source>
</evidence>
<dbReference type="InterPro" id="IPR000863">
    <property type="entry name" value="Sulfotransferase_dom"/>
</dbReference>
<organism evidence="5 6">
    <name type="scientific">Paspalum notatum var. saurae</name>
    <dbReference type="NCBI Taxonomy" id="547442"/>
    <lineage>
        <taxon>Eukaryota</taxon>
        <taxon>Viridiplantae</taxon>
        <taxon>Streptophyta</taxon>
        <taxon>Embryophyta</taxon>
        <taxon>Tracheophyta</taxon>
        <taxon>Spermatophyta</taxon>
        <taxon>Magnoliopsida</taxon>
        <taxon>Liliopsida</taxon>
        <taxon>Poales</taxon>
        <taxon>Poaceae</taxon>
        <taxon>PACMAD clade</taxon>
        <taxon>Panicoideae</taxon>
        <taxon>Andropogonodae</taxon>
        <taxon>Paspaleae</taxon>
        <taxon>Paspalinae</taxon>
        <taxon>Paspalum</taxon>
    </lineage>
</organism>
<dbReference type="Proteomes" id="UP001341281">
    <property type="component" value="Chromosome 07"/>
</dbReference>
<dbReference type="PANTHER" id="PTHR11783">
    <property type="entry name" value="SULFOTRANSFERASE SULT"/>
    <property type="match status" value="1"/>
</dbReference>
<sequence>MATPPYQQPSPAIMSMATSGSCAASVLGPVPFKDVEEDADMVSAVSERPLEEHADMVSSLPCHTITGVSSLKLCCYQGFWIPESWAAATAAMQRHFEPRLDDVIVSSLPKCGTTWLVALTFATMVRRVYPPGAADHPLRRLNPHQCLPFMEGLFATRRQGKLEGLPSPRLMNTHMPLQMIPHAIAAPGGGRGCRVIYICREPKDMAVSTWHYFRRAFPELAFSDVVDLLCDGTMLCGPFWDHILGYWRASAASPGSVLFLRYEQLLLDPADGVRRLARFLGLPFSADEETDGIVRGIVELCSLRTLSAMEPNRTGYVVPRLKLPRQALFRKGMAGDWKNHMTPEMACRMDSIVADRFHTTGLTFQ</sequence>
<dbReference type="SUPFAM" id="SSF52540">
    <property type="entry name" value="P-loop containing nucleoside triphosphate hydrolases"/>
    <property type="match status" value="1"/>
</dbReference>
<dbReference type="InterPro" id="IPR027417">
    <property type="entry name" value="P-loop_NTPase"/>
</dbReference>
<proteinExistence type="inferred from homology"/>
<dbReference type="EC" id="2.8.2.-" evidence="3"/>
<evidence type="ECO:0000256" key="2">
    <source>
        <dbReference type="ARBA" id="ARBA00022679"/>
    </source>
</evidence>
<dbReference type="GO" id="GO:0008146">
    <property type="term" value="F:sulfotransferase activity"/>
    <property type="evidence" value="ECO:0007669"/>
    <property type="project" value="InterPro"/>
</dbReference>
<dbReference type="Gene3D" id="3.40.50.300">
    <property type="entry name" value="P-loop containing nucleotide triphosphate hydrolases"/>
    <property type="match status" value="1"/>
</dbReference>
<accession>A0AAQ3X3Y5</accession>
<gene>
    <name evidence="5" type="ORF">U9M48_030642</name>
</gene>
<evidence type="ECO:0000313" key="6">
    <source>
        <dbReference type="Proteomes" id="UP001341281"/>
    </source>
</evidence>
<name>A0AAQ3X3Y5_PASNO</name>
<feature type="domain" description="Sulfotransferase" evidence="4">
    <location>
        <begin position="101"/>
        <end position="360"/>
    </location>
</feature>
<dbReference type="EMBL" id="CP144751">
    <property type="protein sequence ID" value="WVZ83500.1"/>
    <property type="molecule type" value="Genomic_DNA"/>
</dbReference>
<evidence type="ECO:0000259" key="4">
    <source>
        <dbReference type="Pfam" id="PF00685"/>
    </source>
</evidence>
<evidence type="ECO:0000256" key="3">
    <source>
        <dbReference type="RuleBase" id="RU361155"/>
    </source>
</evidence>
<protein>
    <recommendedName>
        <fullName evidence="3">Sulfotransferase</fullName>
        <ecNumber evidence="3">2.8.2.-</ecNumber>
    </recommendedName>
</protein>
<keyword evidence="2 3" id="KW-0808">Transferase</keyword>